<dbReference type="Pfam" id="PF06953">
    <property type="entry name" value="ArsD"/>
    <property type="match status" value="1"/>
</dbReference>
<dbReference type="KEGG" id="cmic:caldi_26650"/>
<evidence type="ECO:0000313" key="1">
    <source>
        <dbReference type="EMBL" id="BDG61575.1"/>
    </source>
</evidence>
<dbReference type="AlphaFoldDB" id="A0AA35CLK8"/>
<dbReference type="Gene3D" id="3.40.30.10">
    <property type="entry name" value="Glutaredoxin"/>
    <property type="match status" value="1"/>
</dbReference>
<dbReference type="Proteomes" id="UP001163687">
    <property type="component" value="Chromosome"/>
</dbReference>
<dbReference type="EMBL" id="AP025628">
    <property type="protein sequence ID" value="BDG61575.1"/>
    <property type="molecule type" value="Genomic_DNA"/>
</dbReference>
<dbReference type="GO" id="GO:0046685">
    <property type="term" value="P:response to arsenic-containing substance"/>
    <property type="evidence" value="ECO:0007669"/>
    <property type="project" value="InterPro"/>
</dbReference>
<protein>
    <submittedName>
        <fullName evidence="1">Uncharacterized protein</fullName>
    </submittedName>
</protein>
<dbReference type="GO" id="GO:0003677">
    <property type="term" value="F:DNA binding"/>
    <property type="evidence" value="ECO:0007669"/>
    <property type="project" value="InterPro"/>
</dbReference>
<gene>
    <name evidence="1" type="ORF">caldi_26650</name>
</gene>
<sequence length="116" mass="12515">MDGHLHIDIFDVTLPERAATEGPCPDADLVVWLQELGRLHRENAGRVRVRWHVTGKDPETCARFPAIAALLRERGGAVLPVVLVNGRVAKTGAFPCCAELERIAAEDLVLASQAAG</sequence>
<name>A0AA35CLK8_9FIRM</name>
<accession>A0AA35CLK8</accession>
<proteinExistence type="predicted"/>
<evidence type="ECO:0000313" key="2">
    <source>
        <dbReference type="Proteomes" id="UP001163687"/>
    </source>
</evidence>
<dbReference type="GO" id="GO:0045892">
    <property type="term" value="P:negative regulation of DNA-templated transcription"/>
    <property type="evidence" value="ECO:0007669"/>
    <property type="project" value="InterPro"/>
</dbReference>
<dbReference type="RefSeq" id="WP_264842210.1">
    <property type="nucleotide sequence ID" value="NZ_AP025628.1"/>
</dbReference>
<keyword evidence="2" id="KW-1185">Reference proteome</keyword>
<dbReference type="InterPro" id="IPR010712">
    <property type="entry name" value="Arsenical-R_ArsD"/>
</dbReference>
<organism evidence="1 2">
    <name type="scientific">Caldinitratiruptor microaerophilus</name>
    <dbReference type="NCBI Taxonomy" id="671077"/>
    <lineage>
        <taxon>Bacteria</taxon>
        <taxon>Bacillati</taxon>
        <taxon>Bacillota</taxon>
        <taxon>Clostridia</taxon>
        <taxon>Eubacteriales</taxon>
        <taxon>Symbiobacteriaceae</taxon>
        <taxon>Caldinitratiruptor</taxon>
    </lineage>
</organism>
<reference evidence="1" key="1">
    <citation type="submission" date="2022-03" db="EMBL/GenBank/DDBJ databases">
        <title>Complete genome sequence of Caldinitratiruptor microaerophilus.</title>
        <authorList>
            <person name="Mukaiyama R."/>
            <person name="Nishiyama T."/>
            <person name="Ueda K."/>
        </authorList>
    </citation>
    <scope>NUCLEOTIDE SEQUENCE</scope>
    <source>
        <strain evidence="1">JCM 16183</strain>
    </source>
</reference>